<feature type="non-terminal residue" evidence="4">
    <location>
        <position position="1"/>
    </location>
</feature>
<evidence type="ECO:0000313" key="4">
    <source>
        <dbReference type="EMBL" id="NWZ30310.1"/>
    </source>
</evidence>
<dbReference type="Gene3D" id="2.30.29.30">
    <property type="entry name" value="Pleckstrin-homology domain (PH domain)/Phosphotyrosine-binding domain (PTB)"/>
    <property type="match status" value="1"/>
</dbReference>
<feature type="domain" description="SH2" evidence="3">
    <location>
        <begin position="97"/>
        <end position="192"/>
    </location>
</feature>
<dbReference type="GO" id="GO:0035591">
    <property type="term" value="F:signaling adaptor activity"/>
    <property type="evidence" value="ECO:0007669"/>
    <property type="project" value="InterPro"/>
</dbReference>
<accession>A0A7K7LH80</accession>
<reference evidence="4 5" key="1">
    <citation type="submission" date="2019-09" db="EMBL/GenBank/DDBJ databases">
        <title>Bird 10,000 Genomes (B10K) Project - Family phase.</title>
        <authorList>
            <person name="Zhang G."/>
        </authorList>
    </citation>
    <scope>NUCLEOTIDE SEQUENCE [LARGE SCALE GENOMIC DNA]</scope>
    <source>
        <strain evidence="4">OUT-0051</strain>
        <tissue evidence="4">Kidney</tissue>
    </source>
</reference>
<dbReference type="Proteomes" id="UP000525565">
    <property type="component" value="Unassembled WGS sequence"/>
</dbReference>
<sequence length="192" mass="21479">QPLEALDLSKLVAVRSEGGALVVQMQDQNVMLKAESVEAQEVWRGFILTMAQMKVPPDLVLLPGHKFLLLEALREEQERRKRPREPLVLQFPRCFYNVSRGEAEQLLERSGGSGNMVLRPGGHGHGVSVTTRQMLNGTALIRHYKVIDTGQGYCISVDVPHCCSSLAEVVQYFVEKSKGTLQPLHSEYNQKL</sequence>
<dbReference type="InterPro" id="IPR036860">
    <property type="entry name" value="SH2_dom_sf"/>
</dbReference>
<dbReference type="AlphaFoldDB" id="A0A7K7LH80"/>
<evidence type="ECO:0000259" key="3">
    <source>
        <dbReference type="PROSITE" id="PS50001"/>
    </source>
</evidence>
<dbReference type="InterPro" id="IPR011993">
    <property type="entry name" value="PH-like_dom_sf"/>
</dbReference>
<dbReference type="Gene3D" id="3.30.505.10">
    <property type="entry name" value="SH2 domain"/>
    <property type="match status" value="1"/>
</dbReference>
<protein>
    <submittedName>
        <fullName evidence="4">STAP2 protein</fullName>
    </submittedName>
</protein>
<organism evidence="4 5">
    <name type="scientific">Asarcornis scutulata</name>
    <dbReference type="NCBI Taxonomy" id="75869"/>
    <lineage>
        <taxon>Eukaryota</taxon>
        <taxon>Metazoa</taxon>
        <taxon>Chordata</taxon>
        <taxon>Craniata</taxon>
        <taxon>Vertebrata</taxon>
        <taxon>Euteleostomi</taxon>
        <taxon>Archelosauria</taxon>
        <taxon>Archosauria</taxon>
        <taxon>Dinosauria</taxon>
        <taxon>Saurischia</taxon>
        <taxon>Theropoda</taxon>
        <taxon>Coelurosauria</taxon>
        <taxon>Aves</taxon>
        <taxon>Neognathae</taxon>
        <taxon>Galloanserae</taxon>
        <taxon>Anseriformes</taxon>
        <taxon>Anatidae</taxon>
        <taxon>Anatinae</taxon>
        <taxon>Asarcornis</taxon>
    </lineage>
</organism>
<feature type="non-terminal residue" evidence="4">
    <location>
        <position position="192"/>
    </location>
</feature>
<evidence type="ECO:0000313" key="5">
    <source>
        <dbReference type="Proteomes" id="UP000525565"/>
    </source>
</evidence>
<name>A0A7K7LH80_9AVES</name>
<comment type="caution">
    <text evidence="4">The sequence shown here is derived from an EMBL/GenBank/DDBJ whole genome shotgun (WGS) entry which is preliminary data.</text>
</comment>
<evidence type="ECO:0000256" key="2">
    <source>
        <dbReference type="PROSITE-ProRule" id="PRU00191"/>
    </source>
</evidence>
<proteinExistence type="predicted"/>
<dbReference type="SUPFAM" id="SSF55550">
    <property type="entry name" value="SH2 domain"/>
    <property type="match status" value="1"/>
</dbReference>
<dbReference type="InterPro" id="IPR000980">
    <property type="entry name" value="SH2"/>
</dbReference>
<dbReference type="PROSITE" id="PS50001">
    <property type="entry name" value="SH2"/>
    <property type="match status" value="1"/>
</dbReference>
<gene>
    <name evidence="4" type="primary">Stap2</name>
    <name evidence="4" type="ORF">ASASCU_R15981</name>
</gene>
<dbReference type="PANTHER" id="PTHR16186">
    <property type="entry name" value="SIGNAL-TRANSDUCING ADAPTOR PROTEIN-RELATED"/>
    <property type="match status" value="1"/>
</dbReference>
<keyword evidence="1 2" id="KW-0727">SH2 domain</keyword>
<dbReference type="InterPro" id="IPR039111">
    <property type="entry name" value="STAP1/STAP2"/>
</dbReference>
<keyword evidence="5" id="KW-1185">Reference proteome</keyword>
<dbReference type="EMBL" id="VZSO01008259">
    <property type="protein sequence ID" value="NWZ30310.1"/>
    <property type="molecule type" value="Genomic_DNA"/>
</dbReference>
<evidence type="ECO:0000256" key="1">
    <source>
        <dbReference type="ARBA" id="ARBA00022999"/>
    </source>
</evidence>
<dbReference type="PANTHER" id="PTHR16186:SF11">
    <property type="entry name" value="SIGNAL-TRANSDUCING ADAPTOR PROTEIN 2"/>
    <property type="match status" value="1"/>
</dbReference>